<accession>A0A0C9ZID7</accession>
<evidence type="ECO:0000313" key="2">
    <source>
        <dbReference type="Proteomes" id="UP000054018"/>
    </source>
</evidence>
<keyword evidence="2" id="KW-1185">Reference proteome</keyword>
<proteinExistence type="predicted"/>
<name>A0A0C9ZID7_9AGAM</name>
<dbReference type="Proteomes" id="UP000054018">
    <property type="component" value="Unassembled WGS sequence"/>
</dbReference>
<protein>
    <submittedName>
        <fullName evidence="1">Uncharacterized protein</fullName>
    </submittedName>
</protein>
<reference evidence="1 2" key="1">
    <citation type="submission" date="2014-04" db="EMBL/GenBank/DDBJ databases">
        <authorList>
            <consortium name="DOE Joint Genome Institute"/>
            <person name="Kuo A."/>
            <person name="Kohler A."/>
            <person name="Costa M.D."/>
            <person name="Nagy L.G."/>
            <person name="Floudas D."/>
            <person name="Copeland A."/>
            <person name="Barry K.W."/>
            <person name="Cichocki N."/>
            <person name="Veneault-Fourrey C."/>
            <person name="LaButti K."/>
            <person name="Lindquist E.A."/>
            <person name="Lipzen A."/>
            <person name="Lundell T."/>
            <person name="Morin E."/>
            <person name="Murat C."/>
            <person name="Sun H."/>
            <person name="Tunlid A."/>
            <person name="Henrissat B."/>
            <person name="Grigoriev I.V."/>
            <person name="Hibbett D.S."/>
            <person name="Martin F."/>
            <person name="Nordberg H.P."/>
            <person name="Cantor M.N."/>
            <person name="Hua S.X."/>
        </authorList>
    </citation>
    <scope>NUCLEOTIDE SEQUENCE [LARGE SCALE GENOMIC DNA]</scope>
    <source>
        <strain evidence="1 2">441</strain>
    </source>
</reference>
<dbReference type="AlphaFoldDB" id="A0A0C9ZID7"/>
<reference evidence="2" key="2">
    <citation type="submission" date="2015-01" db="EMBL/GenBank/DDBJ databases">
        <title>Evolutionary Origins and Diversification of the Mycorrhizal Mutualists.</title>
        <authorList>
            <consortium name="DOE Joint Genome Institute"/>
            <consortium name="Mycorrhizal Genomics Consortium"/>
            <person name="Kohler A."/>
            <person name="Kuo A."/>
            <person name="Nagy L.G."/>
            <person name="Floudas D."/>
            <person name="Copeland A."/>
            <person name="Barry K.W."/>
            <person name="Cichocki N."/>
            <person name="Veneault-Fourrey C."/>
            <person name="LaButti K."/>
            <person name="Lindquist E.A."/>
            <person name="Lipzen A."/>
            <person name="Lundell T."/>
            <person name="Morin E."/>
            <person name="Murat C."/>
            <person name="Riley R."/>
            <person name="Ohm R."/>
            <person name="Sun H."/>
            <person name="Tunlid A."/>
            <person name="Henrissat B."/>
            <person name="Grigoriev I.V."/>
            <person name="Hibbett D.S."/>
            <person name="Martin F."/>
        </authorList>
    </citation>
    <scope>NUCLEOTIDE SEQUENCE [LARGE SCALE GENOMIC DNA]</scope>
    <source>
        <strain evidence="2">441</strain>
    </source>
</reference>
<gene>
    <name evidence="1" type="ORF">PISMIDRAFT_102783</name>
</gene>
<dbReference type="EMBL" id="KN833741">
    <property type="protein sequence ID" value="KIK22272.1"/>
    <property type="molecule type" value="Genomic_DNA"/>
</dbReference>
<evidence type="ECO:0000313" key="1">
    <source>
        <dbReference type="EMBL" id="KIK22272.1"/>
    </source>
</evidence>
<sequence>MPLLHGPPSTLSSPGTTMSHRVSLSEFCMKYHLSVHTQEKLAELDYTPGNKVIESLTEADWKDIGLSILSSCSFLAAHCKFCDAIHAGTWDGQLPGGFE</sequence>
<organism evidence="1 2">
    <name type="scientific">Pisolithus microcarpus 441</name>
    <dbReference type="NCBI Taxonomy" id="765257"/>
    <lineage>
        <taxon>Eukaryota</taxon>
        <taxon>Fungi</taxon>
        <taxon>Dikarya</taxon>
        <taxon>Basidiomycota</taxon>
        <taxon>Agaricomycotina</taxon>
        <taxon>Agaricomycetes</taxon>
        <taxon>Agaricomycetidae</taxon>
        <taxon>Boletales</taxon>
        <taxon>Sclerodermatineae</taxon>
        <taxon>Pisolithaceae</taxon>
        <taxon>Pisolithus</taxon>
    </lineage>
</organism>
<dbReference type="OrthoDB" id="3056089at2759"/>
<dbReference type="HOGENOM" id="CLU_2321290_0_0_1"/>